<dbReference type="InterPro" id="IPR036318">
    <property type="entry name" value="FAD-bd_PCMH-like_sf"/>
</dbReference>
<dbReference type="InterPro" id="IPR016169">
    <property type="entry name" value="FAD-bd_PCMH_sub2"/>
</dbReference>
<dbReference type="Gene3D" id="3.30.465.10">
    <property type="match status" value="1"/>
</dbReference>
<accession>A0A5M6DR60</accession>
<evidence type="ECO:0000313" key="2">
    <source>
        <dbReference type="EMBL" id="KAA5547905.1"/>
    </source>
</evidence>
<dbReference type="InterPro" id="IPR010031">
    <property type="entry name" value="FAD_lactone_oxidase-like"/>
</dbReference>
<reference evidence="2 3" key="1">
    <citation type="submission" date="2019-09" db="EMBL/GenBank/DDBJ databases">
        <title>Genome sequence and assembly of Adhaeribacter sp.</title>
        <authorList>
            <person name="Chhetri G."/>
        </authorList>
    </citation>
    <scope>NUCLEOTIDE SEQUENCE [LARGE SCALE GENOMIC DNA]</scope>
    <source>
        <strain evidence="2 3">DK36</strain>
    </source>
</reference>
<proteinExistence type="predicted"/>
<dbReference type="InterPro" id="IPR006094">
    <property type="entry name" value="Oxid_FAD_bind_N"/>
</dbReference>
<dbReference type="Pfam" id="PF01565">
    <property type="entry name" value="FAD_binding_4"/>
    <property type="match status" value="1"/>
</dbReference>
<dbReference type="PANTHER" id="PTHR43762:SF1">
    <property type="entry name" value="D-ARABINONO-1,4-LACTONE OXIDASE"/>
    <property type="match status" value="1"/>
</dbReference>
<dbReference type="RefSeq" id="WP_150087822.1">
    <property type="nucleotide sequence ID" value="NZ_VWSF01000004.1"/>
</dbReference>
<organism evidence="2 3">
    <name type="scientific">Adhaeribacter rhizoryzae</name>
    <dbReference type="NCBI Taxonomy" id="2607907"/>
    <lineage>
        <taxon>Bacteria</taxon>
        <taxon>Pseudomonadati</taxon>
        <taxon>Bacteroidota</taxon>
        <taxon>Cytophagia</taxon>
        <taxon>Cytophagales</taxon>
        <taxon>Hymenobacteraceae</taxon>
        <taxon>Adhaeribacter</taxon>
    </lineage>
</organism>
<dbReference type="PANTHER" id="PTHR43762">
    <property type="entry name" value="L-GULONOLACTONE OXIDASE"/>
    <property type="match status" value="1"/>
</dbReference>
<keyword evidence="3" id="KW-1185">Reference proteome</keyword>
<feature type="domain" description="FAD linked oxidase N-terminal" evidence="1">
    <location>
        <begin position="57"/>
        <end position="191"/>
    </location>
</feature>
<name>A0A5M6DR60_9BACT</name>
<dbReference type="GO" id="GO:0050660">
    <property type="term" value="F:flavin adenine dinucleotide binding"/>
    <property type="evidence" value="ECO:0007669"/>
    <property type="project" value="InterPro"/>
</dbReference>
<dbReference type="AlphaFoldDB" id="A0A5M6DR60"/>
<dbReference type="SUPFAM" id="SSF56176">
    <property type="entry name" value="FAD-binding/transporter-associated domain-like"/>
    <property type="match status" value="1"/>
</dbReference>
<protein>
    <submittedName>
        <fullName evidence="2">FAD-binding protein</fullName>
    </submittedName>
</protein>
<sequence length="544" mass="61354">MNLPLGIKPLKINKWKWTNAHANFTQHLKKDASFELTVSDPEFKQQFPTFKEKYHQTTRNMQWLIKYAIDHKIKLRAMGSGWSLSKVGVTDDGLINTKKLTLKAELSESQVAPEYLAKGGSANDLLFAQCGNEIIRINDLLEKERNPAKSLRVSGGSNGQTIVGAFSTGTHGAAFKYGSVCDCVVGMHLVVGPNRHVWLERASYPVISDAFRAWLQAEVIQDDDLFNAALVSFGSFGIMHSVLIEVEPKFLLQQQLTQIPYNSQLEKAIISGDFSDLAPILKGPVPDLYHFELAINPHNFQKNNQPDAVYFRVMYKRPYQPGYTPFDPSAKGKFTYGDDVLGLMQSVLDAIDKFPGNKLDLKLIPKTVNSLFKLAYNRPEAALGTIGETFRNTIFRGQLFSAAYGFSREVVPQLIDIFLELNKKIPFVGIMAFRFVKGSPATLAFAKFPNTCVLELDGADTQINYKFAEAFIREVESKNIPYSVHWGKINHVLNKERVRKIYGDATIDKWLGHRRQLLADEAWQVFNNEFLELCGLDRFQEAVV</sequence>
<comment type="caution">
    <text evidence="2">The sequence shown here is derived from an EMBL/GenBank/DDBJ whole genome shotgun (WGS) entry which is preliminary data.</text>
</comment>
<dbReference type="EMBL" id="VWSF01000004">
    <property type="protein sequence ID" value="KAA5547905.1"/>
    <property type="molecule type" value="Genomic_DNA"/>
</dbReference>
<dbReference type="Proteomes" id="UP000323426">
    <property type="component" value="Unassembled WGS sequence"/>
</dbReference>
<gene>
    <name evidence="2" type="ORF">F0145_08180</name>
</gene>
<dbReference type="GO" id="GO:0016899">
    <property type="term" value="F:oxidoreductase activity, acting on the CH-OH group of donors, oxygen as acceptor"/>
    <property type="evidence" value="ECO:0007669"/>
    <property type="project" value="InterPro"/>
</dbReference>
<evidence type="ECO:0000313" key="3">
    <source>
        <dbReference type="Proteomes" id="UP000323426"/>
    </source>
</evidence>
<evidence type="ECO:0000259" key="1">
    <source>
        <dbReference type="Pfam" id="PF01565"/>
    </source>
</evidence>